<reference evidence="1" key="1">
    <citation type="submission" date="2022-01" db="EMBL/GenBank/DDBJ databases">
        <authorList>
            <person name="King R."/>
        </authorList>
    </citation>
    <scope>NUCLEOTIDE SEQUENCE</scope>
</reference>
<organism evidence="1 2">
    <name type="scientific">Phyllotreta striolata</name>
    <name type="common">Striped flea beetle</name>
    <name type="synonym">Crioceris striolata</name>
    <dbReference type="NCBI Taxonomy" id="444603"/>
    <lineage>
        <taxon>Eukaryota</taxon>
        <taxon>Metazoa</taxon>
        <taxon>Ecdysozoa</taxon>
        <taxon>Arthropoda</taxon>
        <taxon>Hexapoda</taxon>
        <taxon>Insecta</taxon>
        <taxon>Pterygota</taxon>
        <taxon>Neoptera</taxon>
        <taxon>Endopterygota</taxon>
        <taxon>Coleoptera</taxon>
        <taxon>Polyphaga</taxon>
        <taxon>Cucujiformia</taxon>
        <taxon>Chrysomeloidea</taxon>
        <taxon>Chrysomelidae</taxon>
        <taxon>Galerucinae</taxon>
        <taxon>Alticini</taxon>
        <taxon>Phyllotreta</taxon>
    </lineage>
</organism>
<dbReference type="AlphaFoldDB" id="A0A9N9XQ41"/>
<dbReference type="EMBL" id="OU900097">
    <property type="protein sequence ID" value="CAG9861524.1"/>
    <property type="molecule type" value="Genomic_DNA"/>
</dbReference>
<proteinExistence type="predicted"/>
<evidence type="ECO:0000313" key="2">
    <source>
        <dbReference type="Proteomes" id="UP001153712"/>
    </source>
</evidence>
<evidence type="ECO:0000313" key="1">
    <source>
        <dbReference type="EMBL" id="CAG9861524.1"/>
    </source>
</evidence>
<sequence length="476" mass="51128">MNCLYRRPPCSPQVPCVPRPPCPPRPLPASTCPPVRYPCRPKTRMVRRCPSAEYPPCPRPRLTSRGCSPCRAPCPSRSKADVSINTCVPSYEADTFSSVMKKVDRFSCGNPECPAFPVCRHAKCCPACEATPKSPCYYPPTLPEPSSTPYLRFSSSSCGVPVKRPCGAPCRRKYQILSTNCDAKPPTLPCCYKLPKVCSRGCRLCKRCKRCMPPSCDPCCKLCPRCAEAKKPPPKPCDNSLCAKCAGCPPACKSCGDPCPKLCPGCAAAKKRECKPRESSLCSKCSAPPPVCKSCGDPCPKGCPACAAAKKPAGKPRGSSLCCKCAASASCPKLCAMCASCKPCPCKKPPKPCSIPDCPSSQECASEPCVVQKIYKTVFPPGGVTNYQQINIKVNQPPKGAPETRPLELPYRDAQSLHKCGGCGKLKLKRNPCKRQGRCGSGSADVFGPDPIFRIPAVQTFTKERKGAKVKRCLVC</sequence>
<keyword evidence="2" id="KW-1185">Reference proteome</keyword>
<dbReference type="Proteomes" id="UP001153712">
    <property type="component" value="Chromosome 4"/>
</dbReference>
<protein>
    <submittedName>
        <fullName evidence="1">Uncharacterized protein</fullName>
    </submittedName>
</protein>
<name>A0A9N9XQ41_PHYSR</name>
<accession>A0A9N9XQ41</accession>
<gene>
    <name evidence="1" type="ORF">PHYEVI_LOCUS7860</name>
</gene>
<dbReference type="OrthoDB" id="10655647at2759"/>